<dbReference type="EMBL" id="AVOT02017535">
    <property type="protein sequence ID" value="MBW0503718.1"/>
    <property type="molecule type" value="Genomic_DNA"/>
</dbReference>
<proteinExistence type="predicted"/>
<feature type="compositionally biased region" description="Basic residues" evidence="1">
    <location>
        <begin position="182"/>
        <end position="192"/>
    </location>
</feature>
<gene>
    <name evidence="2" type="ORF">O181_043433</name>
</gene>
<feature type="compositionally biased region" description="Low complexity" evidence="1">
    <location>
        <begin position="167"/>
        <end position="180"/>
    </location>
</feature>
<feature type="region of interest" description="Disordered" evidence="1">
    <location>
        <begin position="1"/>
        <end position="21"/>
    </location>
</feature>
<dbReference type="AlphaFoldDB" id="A0A9Q3DLC5"/>
<reference evidence="2" key="1">
    <citation type="submission" date="2021-03" db="EMBL/GenBank/DDBJ databases">
        <title>Draft genome sequence of rust myrtle Austropuccinia psidii MF-1, a brazilian biotype.</title>
        <authorList>
            <person name="Quecine M.C."/>
            <person name="Pachon D.M.R."/>
            <person name="Bonatelli M.L."/>
            <person name="Correr F.H."/>
            <person name="Franceschini L.M."/>
            <person name="Leite T.F."/>
            <person name="Margarido G.R.A."/>
            <person name="Almeida C.A."/>
            <person name="Ferrarezi J.A."/>
            <person name="Labate C.A."/>
        </authorList>
    </citation>
    <scope>NUCLEOTIDE SEQUENCE</scope>
    <source>
        <strain evidence="2">MF-1</strain>
    </source>
</reference>
<feature type="compositionally biased region" description="Basic and acidic residues" evidence="1">
    <location>
        <begin position="154"/>
        <end position="164"/>
    </location>
</feature>
<name>A0A9Q3DLC5_9BASI</name>
<sequence>MGKLTQAVTPRDTSKAPAFKTPSMKAPDSFDGTKAYKLRGFIQSYQLVFHNDPENLFSDMKKVLYTTAFLTGRAGKWIEPCLSNISKEDHSYLLNNRQLFEIQLFTLFSNSIEVRKVEQELENLRMKENGQVSSFQELMDINLELDIRYYERQKKRGSHQEKKLPISGSNSSMPPQNSSSKRPFHRKNKKVKNFQVSKDKPCAALLTKDKKSIGFEKERSIKEGLCTSFGGKNPI</sequence>
<evidence type="ECO:0000313" key="3">
    <source>
        <dbReference type="Proteomes" id="UP000765509"/>
    </source>
</evidence>
<comment type="caution">
    <text evidence="2">The sequence shown here is derived from an EMBL/GenBank/DDBJ whole genome shotgun (WGS) entry which is preliminary data.</text>
</comment>
<dbReference type="Proteomes" id="UP000765509">
    <property type="component" value="Unassembled WGS sequence"/>
</dbReference>
<feature type="region of interest" description="Disordered" evidence="1">
    <location>
        <begin position="154"/>
        <end position="196"/>
    </location>
</feature>
<accession>A0A9Q3DLC5</accession>
<organism evidence="2 3">
    <name type="scientific">Austropuccinia psidii MF-1</name>
    <dbReference type="NCBI Taxonomy" id="1389203"/>
    <lineage>
        <taxon>Eukaryota</taxon>
        <taxon>Fungi</taxon>
        <taxon>Dikarya</taxon>
        <taxon>Basidiomycota</taxon>
        <taxon>Pucciniomycotina</taxon>
        <taxon>Pucciniomycetes</taxon>
        <taxon>Pucciniales</taxon>
        <taxon>Sphaerophragmiaceae</taxon>
        <taxon>Austropuccinia</taxon>
    </lineage>
</organism>
<evidence type="ECO:0000256" key="1">
    <source>
        <dbReference type="SAM" id="MobiDB-lite"/>
    </source>
</evidence>
<keyword evidence="3" id="KW-1185">Reference proteome</keyword>
<evidence type="ECO:0008006" key="4">
    <source>
        <dbReference type="Google" id="ProtNLM"/>
    </source>
</evidence>
<dbReference type="OrthoDB" id="9045808at2759"/>
<protein>
    <recommendedName>
        <fullName evidence="4">DUF4939 domain-containing protein</fullName>
    </recommendedName>
</protein>
<evidence type="ECO:0000313" key="2">
    <source>
        <dbReference type="EMBL" id="MBW0503718.1"/>
    </source>
</evidence>